<dbReference type="InterPro" id="IPR013103">
    <property type="entry name" value="RVT_2"/>
</dbReference>
<name>A0AAQ3TUJ8_PASNO</name>
<proteinExistence type="predicted"/>
<dbReference type="InterPro" id="IPR043502">
    <property type="entry name" value="DNA/RNA_pol_sf"/>
</dbReference>
<feature type="domain" description="Reverse transcriptase Ty1/copia-type" evidence="1">
    <location>
        <begin position="3"/>
        <end position="173"/>
    </location>
</feature>
<dbReference type="Proteomes" id="UP001341281">
    <property type="component" value="Chromosome 06"/>
</dbReference>
<evidence type="ECO:0000313" key="3">
    <source>
        <dbReference type="Proteomes" id="UP001341281"/>
    </source>
</evidence>
<reference evidence="2 3" key="1">
    <citation type="submission" date="2024-02" db="EMBL/GenBank/DDBJ databases">
        <title>High-quality chromosome-scale genome assembly of Pensacola bahiagrass (Paspalum notatum Flugge var. saurae).</title>
        <authorList>
            <person name="Vega J.M."/>
            <person name="Podio M."/>
            <person name="Orjuela J."/>
            <person name="Siena L.A."/>
            <person name="Pessino S.C."/>
            <person name="Combes M.C."/>
            <person name="Mariac C."/>
            <person name="Albertini E."/>
            <person name="Pupilli F."/>
            <person name="Ortiz J.P.A."/>
            <person name="Leblanc O."/>
        </authorList>
    </citation>
    <scope>NUCLEOTIDE SEQUENCE [LARGE SCALE GENOMIC DNA]</scope>
    <source>
        <strain evidence="2">R1</strain>
        <tissue evidence="2">Leaf</tissue>
    </source>
</reference>
<organism evidence="2 3">
    <name type="scientific">Paspalum notatum var. saurae</name>
    <dbReference type="NCBI Taxonomy" id="547442"/>
    <lineage>
        <taxon>Eukaryota</taxon>
        <taxon>Viridiplantae</taxon>
        <taxon>Streptophyta</taxon>
        <taxon>Embryophyta</taxon>
        <taxon>Tracheophyta</taxon>
        <taxon>Spermatophyta</taxon>
        <taxon>Magnoliopsida</taxon>
        <taxon>Liliopsida</taxon>
        <taxon>Poales</taxon>
        <taxon>Poaceae</taxon>
        <taxon>PACMAD clade</taxon>
        <taxon>Panicoideae</taxon>
        <taxon>Andropogonodae</taxon>
        <taxon>Paspaleae</taxon>
        <taxon>Paspalinae</taxon>
        <taxon>Paspalum</taxon>
    </lineage>
</organism>
<dbReference type="PANTHER" id="PTHR11439:SF524">
    <property type="entry name" value="RNA-DIRECTED DNA POLYMERASE, PROTEIN KINASE RLK-PELLE-DLSV FAMILY"/>
    <property type="match status" value="1"/>
</dbReference>
<dbReference type="CDD" id="cd09272">
    <property type="entry name" value="RNase_HI_RT_Ty1"/>
    <property type="match status" value="1"/>
</dbReference>
<sequence>MDETFILAVKPATVRTILSLALSRLWPVHQLDTIYCSLLAGFVDPSRPGMVCGLNKSLYCLKQASRARYSRFATFLAKSDTSLFVYRPRDEVAYLLLYVDDVVLTASSQHLLQRNITSLQQEFALKDLGVLHHFLGATVEPCPSGFLLHQRQYALNILERAGMTDCNPCSSPVDTQAKLSEDAGTPVADPTAYRILAEPHLTALKCLIRYLRGTVDHGMLLHRFSSAELVVYNDGDWAGCPDTHRSTLGYAVFLGGNLISWSSKRQPIVSRSSAEAEYRTIAHGLLAEPHNPLAKSTLVYCDNDSVVYLSTNLVQHQRTKHVEIDLHFVRDRAAIGDVRVLHVATTSQFADIFTDGLPSTFSEIHSSLNISLSNSAAPIVQAHVRPPGIQHYARGNDCLQGQRRDEPDYADCSGYGNTGPRA</sequence>
<evidence type="ECO:0000313" key="2">
    <source>
        <dbReference type="EMBL" id="WVZ79800.1"/>
    </source>
</evidence>
<gene>
    <name evidence="2" type="ORF">U9M48_027336</name>
</gene>
<dbReference type="PANTHER" id="PTHR11439">
    <property type="entry name" value="GAG-POL-RELATED RETROTRANSPOSON"/>
    <property type="match status" value="1"/>
</dbReference>
<protein>
    <recommendedName>
        <fullName evidence="1">Reverse transcriptase Ty1/copia-type domain-containing protein</fullName>
    </recommendedName>
</protein>
<evidence type="ECO:0000259" key="1">
    <source>
        <dbReference type="Pfam" id="PF07727"/>
    </source>
</evidence>
<dbReference type="AlphaFoldDB" id="A0AAQ3TUJ8"/>
<dbReference type="Pfam" id="PF07727">
    <property type="entry name" value="RVT_2"/>
    <property type="match status" value="1"/>
</dbReference>
<dbReference type="EMBL" id="CP144750">
    <property type="protein sequence ID" value="WVZ79800.1"/>
    <property type="molecule type" value="Genomic_DNA"/>
</dbReference>
<dbReference type="SUPFAM" id="SSF56672">
    <property type="entry name" value="DNA/RNA polymerases"/>
    <property type="match status" value="1"/>
</dbReference>
<accession>A0AAQ3TUJ8</accession>
<keyword evidence="3" id="KW-1185">Reference proteome</keyword>